<sequence>MPSPTSPQSPHGSILERGSEDFVPTQDPRSPGYTAHKNPSFRPREDSSILSLLKPSHDETRKDADTGFAIPGRSKDPQEHHDMPGILDAAHIAKLLSTNSRILSLQEKVSLKRSEVQELRTALRFKREEEAEIRAQFIRHLTVAQEAQTTDQILLENNEALLSATGEYSDMEAEYNRKESQLERDEYTLIKAMEDFARLSPNHSLPTPEETPLEDQDRSSDVSSTTSSAPEDPPDVVEYVSRVADVRIIQEGLIHLDEEWLFIRGKQEERESLGISMDDESLQFLQTYEEERREICDELFNAQRDIDQLRAVCLTNGHLTDEYIRGRDLVYEINPATLANNPVDPLKVSPEEDASPFHPVEEPVSQNQFVNKWLLHRLRQSSVEISHLKSLPEIKSLFDQGFDDKKVSQMSLEEWFEDDASKSPPPPPATSDMSVQEAGSARIHSV</sequence>
<name>A0A8H6A818_PETAA</name>
<feature type="compositionally biased region" description="Basic and acidic residues" evidence="1">
    <location>
        <begin position="73"/>
        <end position="83"/>
    </location>
</feature>
<proteinExistence type="predicted"/>
<dbReference type="Proteomes" id="UP000541154">
    <property type="component" value="Unassembled WGS sequence"/>
</dbReference>
<comment type="caution">
    <text evidence="2">The sequence shown here is derived from an EMBL/GenBank/DDBJ whole genome shotgun (WGS) entry which is preliminary data.</text>
</comment>
<reference evidence="2 3" key="1">
    <citation type="submission" date="2019-04" db="EMBL/GenBank/DDBJ databases">
        <title>Aspergillus burnettii sp. nov., novel species from soil in southeast Queensland.</title>
        <authorList>
            <person name="Gilchrist C.L.M."/>
            <person name="Pitt J.I."/>
            <person name="Lange L."/>
            <person name="Lacey H.J."/>
            <person name="Vuong D."/>
            <person name="Midgley D.J."/>
            <person name="Greenfield P."/>
            <person name="Bradbury M."/>
            <person name="Lacey E."/>
            <person name="Busk P.K."/>
            <person name="Pilgaard B."/>
            <person name="Chooi Y.H."/>
            <person name="Piggott A.M."/>
        </authorList>
    </citation>
    <scope>NUCLEOTIDE SEQUENCE [LARGE SCALE GENOMIC DNA]</scope>
    <source>
        <strain evidence="2 3">FRR 5400</strain>
    </source>
</reference>
<keyword evidence="3" id="KW-1185">Reference proteome</keyword>
<evidence type="ECO:0000313" key="2">
    <source>
        <dbReference type="EMBL" id="KAF5864533.1"/>
    </source>
</evidence>
<gene>
    <name evidence="2" type="ORF">ETB97_007365</name>
</gene>
<feature type="region of interest" description="Disordered" evidence="1">
    <location>
        <begin position="1"/>
        <end position="83"/>
    </location>
</feature>
<dbReference type="AlphaFoldDB" id="A0A8H6A818"/>
<accession>A0A8H6A818</accession>
<protein>
    <submittedName>
        <fullName evidence="2">Uncharacterized protein</fullName>
    </submittedName>
</protein>
<evidence type="ECO:0000313" key="3">
    <source>
        <dbReference type="Proteomes" id="UP000541154"/>
    </source>
</evidence>
<evidence type="ECO:0000256" key="1">
    <source>
        <dbReference type="SAM" id="MobiDB-lite"/>
    </source>
</evidence>
<feature type="region of interest" description="Disordered" evidence="1">
    <location>
        <begin position="198"/>
        <end position="236"/>
    </location>
</feature>
<feature type="compositionally biased region" description="Basic and acidic residues" evidence="1">
    <location>
        <begin position="55"/>
        <end position="65"/>
    </location>
</feature>
<organism evidence="2 3">
    <name type="scientific">Petromyces alliaceus</name>
    <name type="common">Aspergillus alliaceus</name>
    <dbReference type="NCBI Taxonomy" id="209559"/>
    <lineage>
        <taxon>Eukaryota</taxon>
        <taxon>Fungi</taxon>
        <taxon>Dikarya</taxon>
        <taxon>Ascomycota</taxon>
        <taxon>Pezizomycotina</taxon>
        <taxon>Eurotiomycetes</taxon>
        <taxon>Eurotiomycetidae</taxon>
        <taxon>Eurotiales</taxon>
        <taxon>Aspergillaceae</taxon>
        <taxon>Aspergillus</taxon>
        <taxon>Aspergillus subgen. Circumdati</taxon>
    </lineage>
</organism>
<dbReference type="EMBL" id="SPNV01000032">
    <property type="protein sequence ID" value="KAF5864533.1"/>
    <property type="molecule type" value="Genomic_DNA"/>
</dbReference>
<feature type="region of interest" description="Disordered" evidence="1">
    <location>
        <begin position="413"/>
        <end position="446"/>
    </location>
</feature>